<dbReference type="Proteomes" id="UP001295444">
    <property type="component" value="Chromosome 03"/>
</dbReference>
<gene>
    <name evidence="2" type="ORF">PECUL_23A046452</name>
</gene>
<reference evidence="2" key="1">
    <citation type="submission" date="2022-03" db="EMBL/GenBank/DDBJ databases">
        <authorList>
            <person name="Alioto T."/>
            <person name="Alioto T."/>
            <person name="Gomez Garrido J."/>
        </authorList>
    </citation>
    <scope>NUCLEOTIDE SEQUENCE</scope>
</reference>
<feature type="compositionally biased region" description="Polar residues" evidence="1">
    <location>
        <begin position="1"/>
        <end position="14"/>
    </location>
</feature>
<feature type="region of interest" description="Disordered" evidence="1">
    <location>
        <begin position="93"/>
        <end position="116"/>
    </location>
</feature>
<feature type="compositionally biased region" description="Polar residues" evidence="1">
    <location>
        <begin position="99"/>
        <end position="110"/>
    </location>
</feature>
<evidence type="ECO:0000313" key="3">
    <source>
        <dbReference type="Proteomes" id="UP001295444"/>
    </source>
</evidence>
<organism evidence="2 3">
    <name type="scientific">Pelobates cultripes</name>
    <name type="common">Western spadefoot toad</name>
    <dbReference type="NCBI Taxonomy" id="61616"/>
    <lineage>
        <taxon>Eukaryota</taxon>
        <taxon>Metazoa</taxon>
        <taxon>Chordata</taxon>
        <taxon>Craniata</taxon>
        <taxon>Vertebrata</taxon>
        <taxon>Euteleostomi</taxon>
        <taxon>Amphibia</taxon>
        <taxon>Batrachia</taxon>
        <taxon>Anura</taxon>
        <taxon>Pelobatoidea</taxon>
        <taxon>Pelobatidae</taxon>
        <taxon>Pelobates</taxon>
    </lineage>
</organism>
<dbReference type="AlphaFoldDB" id="A0AAD1RTL8"/>
<dbReference type="EMBL" id="OW240914">
    <property type="protein sequence ID" value="CAH2276902.1"/>
    <property type="molecule type" value="Genomic_DNA"/>
</dbReference>
<proteinExistence type="predicted"/>
<evidence type="ECO:0000313" key="2">
    <source>
        <dbReference type="EMBL" id="CAH2276902.1"/>
    </source>
</evidence>
<name>A0AAD1RTL8_PELCU</name>
<sequence length="116" mass="12355">MPTNHTNPMQGSPTHTEDPLIASRSTDTNKVLSHYTTAPSDGNPDAGDHGSLDDPALNPLFSLSGRGMMQSLWAQVEIAYTLTTGNHPELQHMRDDVTEGSSPLSVTQTPVGFAPS</sequence>
<protein>
    <submittedName>
        <fullName evidence="2">Uncharacterized protein</fullName>
    </submittedName>
</protein>
<accession>A0AAD1RTL8</accession>
<feature type="compositionally biased region" description="Polar residues" evidence="1">
    <location>
        <begin position="23"/>
        <end position="40"/>
    </location>
</feature>
<keyword evidence="3" id="KW-1185">Reference proteome</keyword>
<evidence type="ECO:0000256" key="1">
    <source>
        <dbReference type="SAM" id="MobiDB-lite"/>
    </source>
</evidence>
<feature type="region of interest" description="Disordered" evidence="1">
    <location>
        <begin position="1"/>
        <end position="56"/>
    </location>
</feature>